<dbReference type="Proteomes" id="UP000478208">
    <property type="component" value="Unassembled WGS sequence"/>
</dbReference>
<keyword evidence="2" id="KW-0732">Signal</keyword>
<dbReference type="EMBL" id="WOWS01000003">
    <property type="protein sequence ID" value="MUU78681.1"/>
    <property type="molecule type" value="Genomic_DNA"/>
</dbReference>
<dbReference type="AlphaFoldDB" id="A0A6L6U8K7"/>
<sequence>MIPFKILVAMLFALSLTHCSNNDNNSNSDTDEPSTSEYDGTASVTQGFGTTTAANLFPQGQRVAAMGTITASDNTVWTVPADVNYTDDSFPFAPDLNNPYGTQYASASAALAAFDENDIIEVDASGEVITAYLFADNYFELYVNGIPVGKDAVPFTEFNSHIVKFRVNTPFTIAMKLVDWEENLGLGSENQATPYHPGDGGMIAVFMDENENIIASTGSDWKAQTFYTAPIQDLSCPTENGTARSTTNCSTADATDGSNFHGLHWEVPTNWNSTGFDDSNWPSATVYTSSELGMDNKIAYTTYLDVFDNAEFIWSTNVILDNEVIVRYNVE</sequence>
<gene>
    <name evidence="3" type="ORF">GN138_09515</name>
</gene>
<organism evidence="3 4">
    <name type="scientific">Winogradskyella endarachnes</name>
    <dbReference type="NCBI Taxonomy" id="2681965"/>
    <lineage>
        <taxon>Bacteria</taxon>
        <taxon>Pseudomonadati</taxon>
        <taxon>Bacteroidota</taxon>
        <taxon>Flavobacteriia</taxon>
        <taxon>Flavobacteriales</taxon>
        <taxon>Flavobacteriaceae</taxon>
        <taxon>Winogradskyella</taxon>
    </lineage>
</organism>
<feature type="region of interest" description="Disordered" evidence="1">
    <location>
        <begin position="21"/>
        <end position="43"/>
    </location>
</feature>
<evidence type="ECO:0000313" key="3">
    <source>
        <dbReference type="EMBL" id="MUU78681.1"/>
    </source>
</evidence>
<feature type="signal peptide" evidence="2">
    <location>
        <begin position="1"/>
        <end position="20"/>
    </location>
</feature>
<keyword evidence="4" id="KW-1185">Reference proteome</keyword>
<reference evidence="3 4" key="1">
    <citation type="submission" date="2019-12" db="EMBL/GenBank/DDBJ databases">
        <authorList>
            <person name="Li J."/>
        </authorList>
    </citation>
    <scope>NUCLEOTIDE SEQUENCE [LARGE SCALE GENOMIC DNA]</scope>
    <source>
        <strain evidence="3 4">HL2-2</strain>
    </source>
</reference>
<evidence type="ECO:0000256" key="2">
    <source>
        <dbReference type="SAM" id="SignalP"/>
    </source>
</evidence>
<accession>A0A6L6U8K7</accession>
<feature type="chain" id="PRO_5026727290" evidence="2">
    <location>
        <begin position="21"/>
        <end position="331"/>
    </location>
</feature>
<protein>
    <submittedName>
        <fullName evidence="3">Uncharacterized protein</fullName>
    </submittedName>
</protein>
<evidence type="ECO:0000256" key="1">
    <source>
        <dbReference type="SAM" id="MobiDB-lite"/>
    </source>
</evidence>
<comment type="caution">
    <text evidence="3">The sequence shown here is derived from an EMBL/GenBank/DDBJ whole genome shotgun (WGS) entry which is preliminary data.</text>
</comment>
<name>A0A6L6U8K7_9FLAO</name>
<dbReference type="Gene3D" id="2.60.120.260">
    <property type="entry name" value="Galactose-binding domain-like"/>
    <property type="match status" value="1"/>
</dbReference>
<evidence type="ECO:0000313" key="4">
    <source>
        <dbReference type="Proteomes" id="UP000478208"/>
    </source>
</evidence>
<proteinExistence type="predicted"/>